<name>K1SWR9_9ZZZZ</name>
<dbReference type="AlphaFoldDB" id="K1SWR9"/>
<reference evidence="1" key="1">
    <citation type="journal article" date="2013" name="Environ. Microbiol.">
        <title>Microbiota from the distal guts of lean and obese adolescents exhibit partial functional redundancy besides clear differences in community structure.</title>
        <authorList>
            <person name="Ferrer M."/>
            <person name="Ruiz A."/>
            <person name="Lanza F."/>
            <person name="Haange S.B."/>
            <person name="Oberbach A."/>
            <person name="Till H."/>
            <person name="Bargiela R."/>
            <person name="Campoy C."/>
            <person name="Segura M.T."/>
            <person name="Richter M."/>
            <person name="von Bergen M."/>
            <person name="Seifert J."/>
            <person name="Suarez A."/>
        </authorList>
    </citation>
    <scope>NUCLEOTIDE SEQUENCE</scope>
</reference>
<organism evidence="1">
    <name type="scientific">human gut metagenome</name>
    <dbReference type="NCBI Taxonomy" id="408170"/>
    <lineage>
        <taxon>unclassified sequences</taxon>
        <taxon>metagenomes</taxon>
        <taxon>organismal metagenomes</taxon>
    </lineage>
</organism>
<accession>K1SWR9</accession>
<protein>
    <submittedName>
        <fullName evidence="1">Uncharacterized protein</fullName>
    </submittedName>
</protein>
<evidence type="ECO:0000313" key="1">
    <source>
        <dbReference type="EMBL" id="EKC58295.1"/>
    </source>
</evidence>
<dbReference type="EMBL" id="AJWZ01006954">
    <property type="protein sequence ID" value="EKC58295.1"/>
    <property type="molecule type" value="Genomic_DNA"/>
</dbReference>
<comment type="caution">
    <text evidence="1">The sequence shown here is derived from an EMBL/GenBank/DDBJ whole genome shotgun (WGS) entry which is preliminary data.</text>
</comment>
<sequence>HPSFGTIVLFSLALKLTTSQFEDLLHSATYSLPQNSYVNITLKYCFDNKIYDIDRVNELIYAVSNKEIRDL</sequence>
<gene>
    <name evidence="1" type="ORF">OBE_10082</name>
</gene>
<proteinExistence type="predicted"/>
<feature type="non-terminal residue" evidence="1">
    <location>
        <position position="1"/>
    </location>
</feature>